<accession>A0A9W7ZWI6</accession>
<dbReference type="EMBL" id="JANBPU010000370">
    <property type="protein sequence ID" value="KAJ1912180.1"/>
    <property type="molecule type" value="Genomic_DNA"/>
</dbReference>
<comment type="caution">
    <text evidence="2">The sequence shown here is derived from an EMBL/GenBank/DDBJ whole genome shotgun (WGS) entry which is preliminary data.</text>
</comment>
<gene>
    <name evidence="2" type="ORF">H4219_005695</name>
</gene>
<proteinExistence type="predicted"/>
<reference evidence="2" key="1">
    <citation type="submission" date="2022-07" db="EMBL/GenBank/DDBJ databases">
        <title>Phylogenomic reconstructions and comparative analyses of Kickxellomycotina fungi.</title>
        <authorList>
            <person name="Reynolds N.K."/>
            <person name="Stajich J.E."/>
            <person name="Barry K."/>
            <person name="Grigoriev I.V."/>
            <person name="Crous P."/>
            <person name="Smith M.E."/>
        </authorList>
    </citation>
    <scope>NUCLEOTIDE SEQUENCE</scope>
    <source>
        <strain evidence="2">NBRC 100468</strain>
    </source>
</reference>
<feature type="region of interest" description="Disordered" evidence="1">
    <location>
        <begin position="262"/>
        <end position="282"/>
    </location>
</feature>
<sequence length="308" mass="35081">MATQIENFQKTLIALLRTSQDCVNRASSLLLTLDQETEFLEKVSKCEGMIEQYPTIMHLYDESVKNLPLNEDQKRCFKRVFNRIDVHLQESKDNISQKANLYSQRVAEYNEYFLDPTVISNGIVMVTPSNLLLKYKEFIEKTFDILDGFYDNGHVTFNTGQEFADFFFPIVRYSCFMAAYTAVCDVALARLKAGDVDGCSQLMDMVRANPTLAELENFQYQPLGENYGPGNDVTNTSMINDHLLGYDKPSEQGYYLEYDPSTSHNSGLTGRHDGCYDNDDDASTQQAYLSDNGNSSDDCNLLKYNDFM</sequence>
<evidence type="ECO:0000256" key="1">
    <source>
        <dbReference type="SAM" id="MobiDB-lite"/>
    </source>
</evidence>
<evidence type="ECO:0000313" key="3">
    <source>
        <dbReference type="Proteomes" id="UP001150538"/>
    </source>
</evidence>
<evidence type="ECO:0000313" key="2">
    <source>
        <dbReference type="EMBL" id="KAJ1912180.1"/>
    </source>
</evidence>
<dbReference type="AlphaFoldDB" id="A0A9W7ZWI6"/>
<name>A0A9W7ZWI6_9FUNG</name>
<protein>
    <submittedName>
        <fullName evidence="2">Uncharacterized protein</fullName>
    </submittedName>
</protein>
<feature type="non-terminal residue" evidence="2">
    <location>
        <position position="308"/>
    </location>
</feature>
<keyword evidence="3" id="KW-1185">Reference proteome</keyword>
<organism evidence="2 3">
    <name type="scientific">Mycoemilia scoparia</name>
    <dbReference type="NCBI Taxonomy" id="417184"/>
    <lineage>
        <taxon>Eukaryota</taxon>
        <taxon>Fungi</taxon>
        <taxon>Fungi incertae sedis</taxon>
        <taxon>Zoopagomycota</taxon>
        <taxon>Kickxellomycotina</taxon>
        <taxon>Kickxellomycetes</taxon>
        <taxon>Kickxellales</taxon>
        <taxon>Kickxellaceae</taxon>
        <taxon>Mycoemilia</taxon>
    </lineage>
</organism>
<dbReference type="Proteomes" id="UP001150538">
    <property type="component" value="Unassembled WGS sequence"/>
</dbReference>